<dbReference type="GO" id="GO:0004015">
    <property type="term" value="F:adenosylmethionine-8-amino-7-oxononanoate transaminase activity"/>
    <property type="evidence" value="ECO:0007669"/>
    <property type="project" value="TreeGrafter"/>
</dbReference>
<dbReference type="AlphaFoldDB" id="A0A427XWR4"/>
<protein>
    <recommendedName>
        <fullName evidence="7">Dethiobiotin synthase</fullName>
    </recommendedName>
</protein>
<name>A0A427XWR4_9TREE</name>
<evidence type="ECO:0000256" key="1">
    <source>
        <dbReference type="ARBA" id="ARBA00004173"/>
    </source>
</evidence>
<dbReference type="Gene3D" id="3.40.50.300">
    <property type="entry name" value="P-loop containing nucleotide triphosphate hydrolases"/>
    <property type="match status" value="1"/>
</dbReference>
<dbReference type="InterPro" id="IPR015421">
    <property type="entry name" value="PyrdxlP-dep_Trfase_major"/>
</dbReference>
<dbReference type="InterPro" id="IPR015424">
    <property type="entry name" value="PyrdxlP-dep_Trfase"/>
</dbReference>
<organism evidence="5 6">
    <name type="scientific">Apiotrichum porosum</name>
    <dbReference type="NCBI Taxonomy" id="105984"/>
    <lineage>
        <taxon>Eukaryota</taxon>
        <taxon>Fungi</taxon>
        <taxon>Dikarya</taxon>
        <taxon>Basidiomycota</taxon>
        <taxon>Agaricomycotina</taxon>
        <taxon>Tremellomycetes</taxon>
        <taxon>Trichosporonales</taxon>
        <taxon>Trichosporonaceae</taxon>
        <taxon>Apiotrichum</taxon>
    </lineage>
</organism>
<dbReference type="InterPro" id="IPR049704">
    <property type="entry name" value="Aminotrans_3_PPA_site"/>
</dbReference>
<gene>
    <name evidence="5" type="ORF">EHS24_006888</name>
</gene>
<evidence type="ECO:0000313" key="5">
    <source>
        <dbReference type="EMBL" id="RSH83221.1"/>
    </source>
</evidence>
<dbReference type="Gene3D" id="3.40.640.10">
    <property type="entry name" value="Type I PLP-dependent aspartate aminotransferase-like (Major domain)"/>
    <property type="match status" value="1"/>
</dbReference>
<dbReference type="SUPFAM" id="SSF53383">
    <property type="entry name" value="PLP-dependent transferases"/>
    <property type="match status" value="1"/>
</dbReference>
<dbReference type="PANTHER" id="PTHR42684">
    <property type="entry name" value="ADENOSYLMETHIONINE-8-AMINO-7-OXONONANOATE AMINOTRANSFERASE"/>
    <property type="match status" value="1"/>
</dbReference>
<dbReference type="PROSITE" id="PS00600">
    <property type="entry name" value="AA_TRANSFER_CLASS_3"/>
    <property type="match status" value="1"/>
</dbReference>
<dbReference type="GO" id="GO:0004141">
    <property type="term" value="F:dethiobiotin synthase activity"/>
    <property type="evidence" value="ECO:0007669"/>
    <property type="project" value="TreeGrafter"/>
</dbReference>
<feature type="compositionally biased region" description="Low complexity" evidence="4">
    <location>
        <begin position="493"/>
        <end position="505"/>
    </location>
</feature>
<dbReference type="EMBL" id="RSCE01000004">
    <property type="protein sequence ID" value="RSH83221.1"/>
    <property type="molecule type" value="Genomic_DNA"/>
</dbReference>
<dbReference type="Proteomes" id="UP000279236">
    <property type="component" value="Unassembled WGS sequence"/>
</dbReference>
<dbReference type="GO" id="GO:0005739">
    <property type="term" value="C:mitochondrion"/>
    <property type="evidence" value="ECO:0007669"/>
    <property type="project" value="UniProtKB-SubCell"/>
</dbReference>
<dbReference type="Pfam" id="PF00202">
    <property type="entry name" value="Aminotran_3"/>
    <property type="match status" value="2"/>
</dbReference>
<dbReference type="GO" id="GO:0030170">
    <property type="term" value="F:pyridoxal phosphate binding"/>
    <property type="evidence" value="ECO:0007669"/>
    <property type="project" value="InterPro"/>
</dbReference>
<keyword evidence="6" id="KW-1185">Reference proteome</keyword>
<evidence type="ECO:0008006" key="7">
    <source>
        <dbReference type="Google" id="ProtNLM"/>
    </source>
</evidence>
<evidence type="ECO:0000256" key="3">
    <source>
        <dbReference type="ARBA" id="ARBA00022679"/>
    </source>
</evidence>
<proteinExistence type="predicted"/>
<accession>A0A427XWR4</accession>
<comment type="caution">
    <text evidence="5">The sequence shown here is derived from an EMBL/GenBank/DDBJ whole genome shotgun (WGS) entry which is preliminary data.</text>
</comment>
<comment type="subcellular location">
    <subcellularLocation>
        <location evidence="1">Mitochondrion</location>
    </subcellularLocation>
</comment>
<dbReference type="STRING" id="105984.A0A427XWR4"/>
<dbReference type="CDD" id="cd03109">
    <property type="entry name" value="DTBS"/>
    <property type="match status" value="1"/>
</dbReference>
<feature type="region of interest" description="Disordered" evidence="4">
    <location>
        <begin position="488"/>
        <end position="510"/>
    </location>
</feature>
<dbReference type="SUPFAM" id="SSF52540">
    <property type="entry name" value="P-loop containing nucleoside triphosphate hydrolases"/>
    <property type="match status" value="1"/>
</dbReference>
<evidence type="ECO:0000313" key="6">
    <source>
        <dbReference type="Proteomes" id="UP000279236"/>
    </source>
</evidence>
<keyword evidence="2" id="KW-0032">Aminotransferase</keyword>
<dbReference type="GeneID" id="39591431"/>
<dbReference type="FunFam" id="3.90.1150.10:FF:000080">
    <property type="entry name" value="Bifunctional dethiobiotin synthetase/adenosylmethionine-8-amino-7-oxononanoate aminotransferase"/>
    <property type="match status" value="1"/>
</dbReference>
<dbReference type="InterPro" id="IPR005814">
    <property type="entry name" value="Aminotrans_3"/>
</dbReference>
<dbReference type="PANTHER" id="PTHR42684:SF3">
    <property type="entry name" value="ADENOSYLMETHIONINE-8-AMINO-7-OXONONANOATE AMINOTRANSFERASE"/>
    <property type="match status" value="1"/>
</dbReference>
<keyword evidence="3" id="KW-0808">Transferase</keyword>
<dbReference type="InterPro" id="IPR027417">
    <property type="entry name" value="P-loop_NTPase"/>
</dbReference>
<dbReference type="Pfam" id="PF13500">
    <property type="entry name" value="AAA_26"/>
    <property type="match status" value="1"/>
</dbReference>
<evidence type="ECO:0000256" key="4">
    <source>
        <dbReference type="SAM" id="MobiDB-lite"/>
    </source>
</evidence>
<dbReference type="OrthoDB" id="425114at2759"/>
<dbReference type="GO" id="GO:0009102">
    <property type="term" value="P:biotin biosynthetic process"/>
    <property type="evidence" value="ECO:0007669"/>
    <property type="project" value="TreeGrafter"/>
</dbReference>
<evidence type="ECO:0000256" key="2">
    <source>
        <dbReference type="ARBA" id="ARBA00022576"/>
    </source>
</evidence>
<dbReference type="RefSeq" id="XP_028477173.1">
    <property type="nucleotide sequence ID" value="XM_028622281.1"/>
</dbReference>
<sequence length="837" mass="91056">MPLLFPNLRVHQIFGANTDVGKTLLTTALIRSSASRLARKGEAGKRIFYLKPVSTGPEEDSDVGFVNRHTKPYADVISTRNLYSYREPMSPHLAAQLAPDLPFPKSNDELVRGVEKYTAEVVRSLNGKEGDLYVETAGGVHSPALHPPHTQSTFLRPLLLPSVLIASPHLGGISTTLASYESLLMRGYDVKAVLCLHDSYYRNDDFLRGYFGDRGIGFYDVRRPPEKQGTVAEDAARLAEWYAQVEGVGGEALGEGGVGGAVQWLEDKHRERVAEIESMPQRTLDTVWWPFTQHGLVNKKEQVMVIDSAHGDHFDAYYAKPSGTPTPKDESLLEPFFDGAASWFTQSHGHASEPLTMAAAQAAGRYGHVLFPSGTHKPALELAEKLRETVGKDWADRVFYSDNGSTGIEVGLKMALRASGRRYGWPGELGGDVGVIGLRGGYHGDTIGAMDATPASTFNTAVDWYKGRGHWFAPPVVLVKDGVPTVSTTEPDSWASLPSSLSSESKPNGDGWSLSFPTMENVYDLESRRTSSLADYYRAHIRATYERLAAEGRQFGALIIEPTCLGAGGMVFVDPLFQYCLTEVTRASEDLFSGKPDGAKYESSLAAIPQRDNAEWQGLPVIYDEVFSGLHRFGYHSAAAVLGATPDISVYAKILTGGLLPLSATLASKSIFAAFLSDKKVDALLHGHSYTANPIGCAVALRALGMIEDAETSDAWATPRADWGVRAGDESARWSFWRRDFLEAVSKVDGVSGAMAMGTVLAIELEDANADYASHSAQALLDRLRAHPVTDPHGSAPPFRIHSRPLGNVAYFMTSLFTPGETVRAMEEVILQEVAKK</sequence>
<reference evidence="5 6" key="1">
    <citation type="submission" date="2018-11" db="EMBL/GenBank/DDBJ databases">
        <title>Genome sequence of Apiotrichum porosum DSM 27194.</title>
        <authorList>
            <person name="Aliyu H."/>
            <person name="Gorte O."/>
            <person name="Ochsenreither K."/>
        </authorList>
    </citation>
    <scope>NUCLEOTIDE SEQUENCE [LARGE SCALE GENOMIC DNA]</scope>
    <source>
        <strain evidence="5 6">DSM 27194</strain>
    </source>
</reference>